<dbReference type="RefSeq" id="WP_054669255.1">
    <property type="nucleotide sequence ID" value="NZ_BMOF01000027.1"/>
</dbReference>
<accession>A0A8J3BCX7</accession>
<name>A0A8J3BCX7_9BACI</name>
<dbReference type="InterPro" id="IPR025716">
    <property type="entry name" value="Post-transcriptional_regulator"/>
</dbReference>
<comment type="caution">
    <text evidence="1">The sequence shown here is derived from an EMBL/GenBank/DDBJ whole genome shotgun (WGS) entry which is preliminary data.</text>
</comment>
<evidence type="ECO:0000313" key="1">
    <source>
        <dbReference type="EMBL" id="GGK01572.1"/>
    </source>
</evidence>
<reference evidence="1" key="2">
    <citation type="submission" date="2020-09" db="EMBL/GenBank/DDBJ databases">
        <authorList>
            <person name="Sun Q."/>
            <person name="Ohkuma M."/>
        </authorList>
    </citation>
    <scope>NUCLEOTIDE SEQUENCE</scope>
    <source>
        <strain evidence="1">JCM 14719</strain>
    </source>
</reference>
<dbReference type="Proteomes" id="UP000637720">
    <property type="component" value="Unassembled WGS sequence"/>
</dbReference>
<proteinExistence type="predicted"/>
<dbReference type="AlphaFoldDB" id="A0A8J3BCX7"/>
<sequence>MSAERSPVGYLDQLDQIKELCRLKASDFALMGYANITPQDIWRCVSERYGDSWPPLHKLVNDILTLTPTKMMNWLMLQAYKDSAPRDEKVSVAK</sequence>
<organism evidence="1 2">
    <name type="scientific">Calditerricola satsumensis</name>
    <dbReference type="NCBI Taxonomy" id="373054"/>
    <lineage>
        <taxon>Bacteria</taxon>
        <taxon>Bacillati</taxon>
        <taxon>Bacillota</taxon>
        <taxon>Bacilli</taxon>
        <taxon>Bacillales</taxon>
        <taxon>Bacillaceae</taxon>
        <taxon>Calditerricola</taxon>
    </lineage>
</organism>
<dbReference type="Pfam" id="PF13797">
    <property type="entry name" value="Post_transc_reg"/>
    <property type="match status" value="1"/>
</dbReference>
<evidence type="ECO:0000313" key="2">
    <source>
        <dbReference type="Proteomes" id="UP000637720"/>
    </source>
</evidence>
<dbReference type="EMBL" id="BMOF01000027">
    <property type="protein sequence ID" value="GGK01572.1"/>
    <property type="molecule type" value="Genomic_DNA"/>
</dbReference>
<reference evidence="1" key="1">
    <citation type="journal article" date="2014" name="Int. J. Syst. Evol. Microbiol.">
        <title>Complete genome sequence of Corynebacterium casei LMG S-19264T (=DSM 44701T), isolated from a smear-ripened cheese.</title>
        <authorList>
            <consortium name="US DOE Joint Genome Institute (JGI-PGF)"/>
            <person name="Walter F."/>
            <person name="Albersmeier A."/>
            <person name="Kalinowski J."/>
            <person name="Ruckert C."/>
        </authorList>
    </citation>
    <scope>NUCLEOTIDE SEQUENCE</scope>
    <source>
        <strain evidence="1">JCM 14719</strain>
    </source>
</reference>
<keyword evidence="2" id="KW-1185">Reference proteome</keyword>
<gene>
    <name evidence="1" type="ORF">GCM10007043_14490</name>
</gene>
<protein>
    <recommendedName>
        <fullName evidence="3">Post-transcriptional regulator</fullName>
    </recommendedName>
</protein>
<evidence type="ECO:0008006" key="3">
    <source>
        <dbReference type="Google" id="ProtNLM"/>
    </source>
</evidence>